<reference evidence="2" key="1">
    <citation type="submission" date="2016-06" db="EMBL/GenBank/DDBJ databases">
        <authorList>
            <person name="Varghese N."/>
            <person name="Submissions Spin"/>
        </authorList>
    </citation>
    <scope>NUCLEOTIDE SEQUENCE [LARGE SCALE GENOMIC DNA]</scope>
    <source>
        <strain evidence="2">DSM 45431</strain>
    </source>
</reference>
<dbReference type="EMBL" id="FMHV01000002">
    <property type="protein sequence ID" value="SCL34580.1"/>
    <property type="molecule type" value="Genomic_DNA"/>
</dbReference>
<dbReference type="Proteomes" id="UP000199413">
    <property type="component" value="Unassembled WGS sequence"/>
</dbReference>
<protein>
    <submittedName>
        <fullName evidence="1">Uncharacterized protein</fullName>
    </submittedName>
</protein>
<evidence type="ECO:0000313" key="1">
    <source>
        <dbReference type="EMBL" id="SCL34580.1"/>
    </source>
</evidence>
<name>A0A1C6SYK2_9ACTN</name>
<proteinExistence type="predicted"/>
<sequence length="55" mass="5754">MPRNEPAEDVGQVLARLGSKGDLLATHHLGCKWGSGRSVPTVEALAPCRGAPSCR</sequence>
<accession>A0A1C6SYK2</accession>
<dbReference type="AlphaFoldDB" id="A0A1C6SYK2"/>
<gene>
    <name evidence="1" type="ORF">GA0070624_5029</name>
</gene>
<evidence type="ECO:0000313" key="2">
    <source>
        <dbReference type="Proteomes" id="UP000199413"/>
    </source>
</evidence>
<keyword evidence="2" id="KW-1185">Reference proteome</keyword>
<organism evidence="1 2">
    <name type="scientific">Micromonospora rhizosphaerae</name>
    <dbReference type="NCBI Taxonomy" id="568872"/>
    <lineage>
        <taxon>Bacteria</taxon>
        <taxon>Bacillati</taxon>
        <taxon>Actinomycetota</taxon>
        <taxon>Actinomycetes</taxon>
        <taxon>Micromonosporales</taxon>
        <taxon>Micromonosporaceae</taxon>
        <taxon>Micromonospora</taxon>
    </lineage>
</organism>